<name>A0ABV8RSK5_9SPHN</name>
<evidence type="ECO:0000313" key="4">
    <source>
        <dbReference type="Proteomes" id="UP001595828"/>
    </source>
</evidence>
<organism evidence="3 4">
    <name type="scientific">Novosphingobium tardum</name>
    <dbReference type="NCBI Taxonomy" id="1538021"/>
    <lineage>
        <taxon>Bacteria</taxon>
        <taxon>Pseudomonadati</taxon>
        <taxon>Pseudomonadota</taxon>
        <taxon>Alphaproteobacteria</taxon>
        <taxon>Sphingomonadales</taxon>
        <taxon>Sphingomonadaceae</taxon>
        <taxon>Novosphingobium</taxon>
    </lineage>
</organism>
<dbReference type="Pfam" id="PF21906">
    <property type="entry name" value="WHD_NrtR"/>
    <property type="match status" value="1"/>
</dbReference>
<dbReference type="Pfam" id="PF00293">
    <property type="entry name" value="NUDIX"/>
    <property type="match status" value="1"/>
</dbReference>
<evidence type="ECO:0000259" key="1">
    <source>
        <dbReference type="Pfam" id="PF00293"/>
    </source>
</evidence>
<proteinExistence type="predicted"/>
<dbReference type="RefSeq" id="WP_379539593.1">
    <property type="nucleotide sequence ID" value="NZ_JBHSDR010000006.1"/>
</dbReference>
<dbReference type="Proteomes" id="UP001595828">
    <property type="component" value="Unassembled WGS sequence"/>
</dbReference>
<dbReference type="SUPFAM" id="SSF46785">
    <property type="entry name" value="Winged helix' DNA-binding domain"/>
    <property type="match status" value="1"/>
</dbReference>
<dbReference type="PANTHER" id="PTHR43736:SF4">
    <property type="entry name" value="SLR1690 PROTEIN"/>
    <property type="match status" value="1"/>
</dbReference>
<gene>
    <name evidence="3" type="ORF">ACFO0A_13870</name>
</gene>
<dbReference type="Gene3D" id="3.90.79.10">
    <property type="entry name" value="Nucleoside Triphosphate Pyrophosphohydrolase"/>
    <property type="match status" value="1"/>
</dbReference>
<dbReference type="InterPro" id="IPR000086">
    <property type="entry name" value="NUDIX_hydrolase_dom"/>
</dbReference>
<feature type="domain" description="NrtR DNA-binding winged helix" evidence="2">
    <location>
        <begin position="175"/>
        <end position="234"/>
    </location>
</feature>
<dbReference type="InterPro" id="IPR036390">
    <property type="entry name" value="WH_DNA-bd_sf"/>
</dbReference>
<dbReference type="InterPro" id="IPR054105">
    <property type="entry name" value="WHD_NrtR"/>
</dbReference>
<dbReference type="EMBL" id="JBHSDR010000006">
    <property type="protein sequence ID" value="MFC4296143.1"/>
    <property type="molecule type" value="Genomic_DNA"/>
</dbReference>
<dbReference type="CDD" id="cd18873">
    <property type="entry name" value="NUDIX_NadM_like"/>
    <property type="match status" value="1"/>
</dbReference>
<comment type="caution">
    <text evidence="3">The sequence shown here is derived from an EMBL/GenBank/DDBJ whole genome shotgun (WGS) entry which is preliminary data.</text>
</comment>
<accession>A0ABV8RSK5</accession>
<sequence>MSEADFLKTYDPTDFPPVAVTVDLVLMTVLDRRLRVLLQFRESAPFAESFGLPGTFVGIDEDLADTAARVVREELVLEPQFLEQLRTFGAPARDPRMRVVSVAYFALLPCARLQHLVDDDYVGPATLATVERQQDTIRIIHHDGCELEPLPFDHEEIVTVAVDRLRAKLDWSDVAFSLLPEEFTLRQLQEVHEAIRGEQLSKPPFRKRMLDSKRIEPTGRRESGCAFRPAELYRRSARA</sequence>
<dbReference type="InterPro" id="IPR036388">
    <property type="entry name" value="WH-like_DNA-bd_sf"/>
</dbReference>
<dbReference type="PANTHER" id="PTHR43736">
    <property type="entry name" value="ADP-RIBOSE PYROPHOSPHATASE"/>
    <property type="match status" value="1"/>
</dbReference>
<dbReference type="InterPro" id="IPR015797">
    <property type="entry name" value="NUDIX_hydrolase-like_dom_sf"/>
</dbReference>
<evidence type="ECO:0000313" key="3">
    <source>
        <dbReference type="EMBL" id="MFC4296143.1"/>
    </source>
</evidence>
<evidence type="ECO:0000259" key="2">
    <source>
        <dbReference type="Pfam" id="PF21906"/>
    </source>
</evidence>
<dbReference type="Gene3D" id="1.10.10.10">
    <property type="entry name" value="Winged helix-like DNA-binding domain superfamily/Winged helix DNA-binding domain"/>
    <property type="match status" value="1"/>
</dbReference>
<feature type="domain" description="Nudix hydrolase" evidence="1">
    <location>
        <begin position="25"/>
        <end position="107"/>
    </location>
</feature>
<dbReference type="SUPFAM" id="SSF55811">
    <property type="entry name" value="Nudix"/>
    <property type="match status" value="1"/>
</dbReference>
<protein>
    <submittedName>
        <fullName evidence="3">NUDIX domain-containing protein</fullName>
    </submittedName>
</protein>
<keyword evidence="4" id="KW-1185">Reference proteome</keyword>
<reference evidence="4" key="1">
    <citation type="journal article" date="2019" name="Int. J. Syst. Evol. Microbiol.">
        <title>The Global Catalogue of Microorganisms (GCM) 10K type strain sequencing project: providing services to taxonomists for standard genome sequencing and annotation.</title>
        <authorList>
            <consortium name="The Broad Institute Genomics Platform"/>
            <consortium name="The Broad Institute Genome Sequencing Center for Infectious Disease"/>
            <person name="Wu L."/>
            <person name="Ma J."/>
        </authorList>
    </citation>
    <scope>NUCLEOTIDE SEQUENCE [LARGE SCALE GENOMIC DNA]</scope>
    <source>
        <strain evidence="4">CGMCC 1.12989</strain>
    </source>
</reference>